<evidence type="ECO:0000256" key="1">
    <source>
        <dbReference type="SAM" id="MobiDB-lite"/>
    </source>
</evidence>
<sequence>MPGNRISSGVDRSQRVTPPPVPPDAFSANHSPPFRNPNGQKSTAESDRPRSATGSPDGLSTVRLAAYLP</sequence>
<dbReference type="EMBL" id="CP036525">
    <property type="protein sequence ID" value="QDT06340.1"/>
    <property type="molecule type" value="Genomic_DNA"/>
</dbReference>
<proteinExistence type="predicted"/>
<reference evidence="2 3" key="1">
    <citation type="submission" date="2019-02" db="EMBL/GenBank/DDBJ databases">
        <title>Deep-cultivation of Planctomycetes and their phenomic and genomic characterization uncovers novel biology.</title>
        <authorList>
            <person name="Wiegand S."/>
            <person name="Jogler M."/>
            <person name="Boedeker C."/>
            <person name="Pinto D."/>
            <person name="Vollmers J."/>
            <person name="Rivas-Marin E."/>
            <person name="Kohn T."/>
            <person name="Peeters S.H."/>
            <person name="Heuer A."/>
            <person name="Rast P."/>
            <person name="Oberbeckmann S."/>
            <person name="Bunk B."/>
            <person name="Jeske O."/>
            <person name="Meyerdierks A."/>
            <person name="Storesund J.E."/>
            <person name="Kallscheuer N."/>
            <person name="Luecker S."/>
            <person name="Lage O.M."/>
            <person name="Pohl T."/>
            <person name="Merkel B.J."/>
            <person name="Hornburger P."/>
            <person name="Mueller R.-W."/>
            <person name="Bruemmer F."/>
            <person name="Labrenz M."/>
            <person name="Spormann A.M."/>
            <person name="Op den Camp H."/>
            <person name="Overmann J."/>
            <person name="Amann R."/>
            <person name="Jetten M.S.M."/>
            <person name="Mascher T."/>
            <person name="Medema M.H."/>
            <person name="Devos D.P."/>
            <person name="Kaster A.-K."/>
            <person name="Ovreas L."/>
            <person name="Rohde M."/>
            <person name="Galperin M.Y."/>
            <person name="Jogler C."/>
        </authorList>
    </citation>
    <scope>NUCLEOTIDE SEQUENCE [LARGE SCALE GENOMIC DNA]</scope>
    <source>
        <strain evidence="2 3">K22_7</strain>
    </source>
</reference>
<organism evidence="2 3">
    <name type="scientific">Rubripirellula lacrimiformis</name>
    <dbReference type="NCBI Taxonomy" id="1930273"/>
    <lineage>
        <taxon>Bacteria</taxon>
        <taxon>Pseudomonadati</taxon>
        <taxon>Planctomycetota</taxon>
        <taxon>Planctomycetia</taxon>
        <taxon>Pirellulales</taxon>
        <taxon>Pirellulaceae</taxon>
        <taxon>Rubripirellula</taxon>
    </lineage>
</organism>
<feature type="region of interest" description="Disordered" evidence="1">
    <location>
        <begin position="1"/>
        <end position="69"/>
    </location>
</feature>
<dbReference type="Proteomes" id="UP000318538">
    <property type="component" value="Chromosome"/>
</dbReference>
<name>A0A517NGT1_9BACT</name>
<protein>
    <submittedName>
        <fullName evidence="2">Uncharacterized protein</fullName>
    </submittedName>
</protein>
<dbReference type="AlphaFoldDB" id="A0A517NGT1"/>
<feature type="compositionally biased region" description="Polar residues" evidence="1">
    <location>
        <begin position="1"/>
        <end position="11"/>
    </location>
</feature>
<keyword evidence="3" id="KW-1185">Reference proteome</keyword>
<evidence type="ECO:0000313" key="2">
    <source>
        <dbReference type="EMBL" id="QDT06340.1"/>
    </source>
</evidence>
<evidence type="ECO:0000313" key="3">
    <source>
        <dbReference type="Proteomes" id="UP000318538"/>
    </source>
</evidence>
<accession>A0A517NGT1</accession>
<dbReference type="KEGG" id="rlc:K227x_47490"/>
<gene>
    <name evidence="2" type="ORF">K227x_47490</name>
</gene>